<evidence type="ECO:0000313" key="3">
    <source>
        <dbReference type="Proteomes" id="UP000755654"/>
    </source>
</evidence>
<reference evidence="2 3" key="1">
    <citation type="journal article" date="2021" name="ISME J.">
        <title>Genomic evolution of the class Acidithiobacillia: deep-branching Proteobacteria living in extreme acidic conditions.</title>
        <authorList>
            <person name="Moya-Beltran A."/>
            <person name="Beard S."/>
            <person name="Rojas-Villalobos C."/>
            <person name="Issotta F."/>
            <person name="Gallardo Y."/>
            <person name="Ulloa R."/>
            <person name="Giaveno A."/>
            <person name="Degli Esposti M."/>
            <person name="Johnson D.B."/>
            <person name="Quatrini R."/>
        </authorList>
    </citation>
    <scope>NUCLEOTIDE SEQUENCE [LARGE SCALE GENOMIC DNA]</scope>
    <source>
        <strain evidence="2 3">RW2</strain>
    </source>
</reference>
<feature type="compositionally biased region" description="Basic and acidic residues" evidence="1">
    <location>
        <begin position="21"/>
        <end position="34"/>
    </location>
</feature>
<sequence length="143" mass="15570">MNEQSVTESRDVPPSPLTEDAGQKETQNKMHGITDQEFGDSNEGHVEAIKATSIASAVASAVPSSSVESGYDVPSRRLSLFVDGRDYLKYRETFERLLFSEKMPPAKKDARILELAMACLVEKMDAVSAVTGEPFVKAEMLAG</sequence>
<accession>A0ABS5ZV58</accession>
<evidence type="ECO:0000256" key="1">
    <source>
        <dbReference type="SAM" id="MobiDB-lite"/>
    </source>
</evidence>
<feature type="region of interest" description="Disordered" evidence="1">
    <location>
        <begin position="1"/>
        <end position="42"/>
    </location>
</feature>
<organism evidence="2 3">
    <name type="scientific">Acidithiobacillus sulfurivorans</name>
    <dbReference type="NCBI Taxonomy" id="1958756"/>
    <lineage>
        <taxon>Bacteria</taxon>
        <taxon>Pseudomonadati</taxon>
        <taxon>Pseudomonadota</taxon>
        <taxon>Acidithiobacillia</taxon>
        <taxon>Acidithiobacillales</taxon>
        <taxon>Acidithiobacillaceae</taxon>
        <taxon>Acidithiobacillus</taxon>
    </lineage>
</organism>
<name>A0ABS5ZV58_9PROT</name>
<dbReference type="RefSeq" id="WP_215882808.1">
    <property type="nucleotide sequence ID" value="NZ_JAAOMP010000029.1"/>
</dbReference>
<evidence type="ECO:0000313" key="2">
    <source>
        <dbReference type="EMBL" id="MBU2759059.1"/>
    </source>
</evidence>
<gene>
    <name evidence="2" type="ORF">HAP95_02540</name>
</gene>
<dbReference type="Proteomes" id="UP000755654">
    <property type="component" value="Unassembled WGS sequence"/>
</dbReference>
<dbReference type="EMBL" id="JAAOMP010000029">
    <property type="protein sequence ID" value="MBU2759059.1"/>
    <property type="molecule type" value="Genomic_DNA"/>
</dbReference>
<proteinExistence type="predicted"/>
<keyword evidence="3" id="KW-1185">Reference proteome</keyword>
<comment type="caution">
    <text evidence="2">The sequence shown here is derived from an EMBL/GenBank/DDBJ whole genome shotgun (WGS) entry which is preliminary data.</text>
</comment>
<protein>
    <submittedName>
        <fullName evidence="2">Uncharacterized protein</fullName>
    </submittedName>
</protein>